<name>A0A366K9T5_9BIFI</name>
<feature type="domain" description="NAD(P)-binding" evidence="1">
    <location>
        <begin position="7"/>
        <end position="191"/>
    </location>
</feature>
<reference evidence="2 3" key="1">
    <citation type="submission" date="2017-10" db="EMBL/GenBank/DDBJ databases">
        <title>Bifidobacterium xylocopum sp. nov. and Bifidobacterium aemilianum sp. nov., from the carpenter bee (Xylocopa violacea) digestive tract.</title>
        <authorList>
            <person name="Alberoni D."/>
            <person name="Baffoni L."/>
            <person name="Di Gioia D."/>
            <person name="Gaggia F."/>
            <person name="Biavati B."/>
        </authorList>
    </citation>
    <scope>NUCLEOTIDE SEQUENCE [LARGE SCALE GENOMIC DNA]</scope>
    <source>
        <strain evidence="2 3">XV10</strain>
    </source>
</reference>
<accession>A0A366K9T5</accession>
<comment type="caution">
    <text evidence="2">The sequence shown here is derived from an EMBL/GenBank/DDBJ whole genome shotgun (WGS) entry which is preliminary data.</text>
</comment>
<evidence type="ECO:0000313" key="3">
    <source>
        <dbReference type="Proteomes" id="UP000252530"/>
    </source>
</evidence>
<dbReference type="InterPro" id="IPR016040">
    <property type="entry name" value="NAD(P)-bd_dom"/>
</dbReference>
<dbReference type="PANTHER" id="PTHR15020:SF50">
    <property type="entry name" value="UPF0659 PROTEIN YMR090W"/>
    <property type="match status" value="1"/>
</dbReference>
<sequence>MKVIVVGATGRVGQLTCEALRDKGYEVVAFARHPESLEAREHMEARKLDLHESISQIAKAFAQAKADAIVFTAGSRGKDIVQVDAFGAIKTIDAAKKAGIKRYVMLGAMYAADISRWEDPKVKSAIDGLPDYYVTKFVADEHLLNSGLDYTIIEPGTLVETPATGHINAQPGQSGSISIADVAQALAQSLELAQSVGRVYDIIGGDEPIAQALRS</sequence>
<keyword evidence="3" id="KW-1185">Reference proteome</keyword>
<dbReference type="InterPro" id="IPR036291">
    <property type="entry name" value="NAD(P)-bd_dom_sf"/>
</dbReference>
<dbReference type="Gene3D" id="3.40.50.720">
    <property type="entry name" value="NAD(P)-binding Rossmann-like Domain"/>
    <property type="match status" value="1"/>
</dbReference>
<dbReference type="Proteomes" id="UP000252530">
    <property type="component" value="Unassembled WGS sequence"/>
</dbReference>
<dbReference type="PANTHER" id="PTHR15020">
    <property type="entry name" value="FLAVIN REDUCTASE-RELATED"/>
    <property type="match status" value="1"/>
</dbReference>
<dbReference type="CDD" id="cd05243">
    <property type="entry name" value="SDR_a5"/>
    <property type="match status" value="1"/>
</dbReference>
<gene>
    <name evidence="2" type="ORF">CRD60_01225</name>
</gene>
<organism evidence="2 3">
    <name type="scientific">Bifidobacterium aemilianum</name>
    <dbReference type="NCBI Taxonomy" id="2493120"/>
    <lineage>
        <taxon>Bacteria</taxon>
        <taxon>Bacillati</taxon>
        <taxon>Actinomycetota</taxon>
        <taxon>Actinomycetes</taxon>
        <taxon>Bifidobacteriales</taxon>
        <taxon>Bifidobacteriaceae</taxon>
        <taxon>Bifidobacterium</taxon>
    </lineage>
</organism>
<dbReference type="Pfam" id="PF13460">
    <property type="entry name" value="NAD_binding_10"/>
    <property type="match status" value="1"/>
</dbReference>
<dbReference type="OrthoDB" id="4248066at2"/>
<dbReference type="RefSeq" id="WP_113859489.1">
    <property type="nucleotide sequence ID" value="NZ_PDCG01000001.1"/>
</dbReference>
<evidence type="ECO:0000259" key="1">
    <source>
        <dbReference type="Pfam" id="PF13460"/>
    </source>
</evidence>
<dbReference type="EMBL" id="PDCG01000001">
    <property type="protein sequence ID" value="RBP98515.1"/>
    <property type="molecule type" value="Genomic_DNA"/>
</dbReference>
<dbReference type="SUPFAM" id="SSF51735">
    <property type="entry name" value="NAD(P)-binding Rossmann-fold domains"/>
    <property type="match status" value="1"/>
</dbReference>
<protein>
    <submittedName>
        <fullName evidence="2">NAD-dependent dehydratase</fullName>
    </submittedName>
</protein>
<proteinExistence type="predicted"/>
<dbReference type="AlphaFoldDB" id="A0A366K9T5"/>
<evidence type="ECO:0000313" key="2">
    <source>
        <dbReference type="EMBL" id="RBP98515.1"/>
    </source>
</evidence>